<feature type="active site" evidence="12">
    <location>
        <position position="240"/>
    </location>
</feature>
<dbReference type="EMBL" id="ADLD01000013">
    <property type="protein sequence ID" value="EHB91277.1"/>
    <property type="molecule type" value="Genomic_DNA"/>
</dbReference>
<keyword evidence="2 12" id="KW-1003">Cell membrane</keyword>
<feature type="active site" evidence="12">
    <location>
        <position position="416"/>
    </location>
</feature>
<evidence type="ECO:0000256" key="11">
    <source>
        <dbReference type="ARBA" id="ARBA00023264"/>
    </source>
</evidence>
<comment type="function">
    <text evidence="12">Catalyzes the reversible phosphatidyl group transfer from one phosphatidylglycerol molecule to another to form cardiolipin (CL) (diphosphatidylglycerol) and glycerol.</text>
</comment>
<evidence type="ECO:0000256" key="6">
    <source>
        <dbReference type="ARBA" id="ARBA00022737"/>
    </source>
</evidence>
<evidence type="ECO:0000313" key="15">
    <source>
        <dbReference type="EMBL" id="EHB91277.1"/>
    </source>
</evidence>
<protein>
    <recommendedName>
        <fullName evidence="12 13">Cardiolipin synthase</fullName>
        <shortName evidence="12">CL synthase</shortName>
        <ecNumber evidence="12 13">2.7.8.-</ecNumber>
    </recommendedName>
</protein>
<evidence type="ECO:0000259" key="14">
    <source>
        <dbReference type="PROSITE" id="PS50035"/>
    </source>
</evidence>
<feature type="transmembrane region" description="Helical" evidence="12">
    <location>
        <begin position="12"/>
        <end position="35"/>
    </location>
</feature>
<dbReference type="InterPro" id="IPR001736">
    <property type="entry name" value="PLipase_D/transphosphatidylase"/>
</dbReference>
<keyword evidence="4 12" id="KW-0808">Transferase</keyword>
<dbReference type="Pfam" id="PF13091">
    <property type="entry name" value="PLDc_2"/>
    <property type="match status" value="2"/>
</dbReference>
<keyword evidence="11 12" id="KW-1208">Phospholipid metabolism</keyword>
<dbReference type="Pfam" id="PF13396">
    <property type="entry name" value="PLDc_N"/>
    <property type="match status" value="1"/>
</dbReference>
<dbReference type="Proteomes" id="UP000006008">
    <property type="component" value="Unassembled WGS sequence"/>
</dbReference>
<dbReference type="GeneID" id="92815645"/>
<comment type="caution">
    <text evidence="15">The sequence shown here is derived from an EMBL/GenBank/DDBJ whole genome shotgun (WGS) entry which is preliminary data.</text>
</comment>
<dbReference type="PANTHER" id="PTHR21248:SF22">
    <property type="entry name" value="PHOSPHOLIPASE D"/>
    <property type="match status" value="1"/>
</dbReference>
<dbReference type="InterPro" id="IPR025202">
    <property type="entry name" value="PLD-like_dom"/>
</dbReference>
<evidence type="ECO:0000256" key="1">
    <source>
        <dbReference type="ARBA" id="ARBA00004651"/>
    </source>
</evidence>
<dbReference type="GO" id="GO:0008808">
    <property type="term" value="F:cardiolipin synthase activity"/>
    <property type="evidence" value="ECO:0007669"/>
    <property type="project" value="UniProtKB-UniRule"/>
</dbReference>
<keyword evidence="8 12" id="KW-0443">Lipid metabolism</keyword>
<dbReference type="GO" id="GO:0032049">
    <property type="term" value="P:cardiolipin biosynthetic process"/>
    <property type="evidence" value="ECO:0007669"/>
    <property type="project" value="UniProtKB-UniRule"/>
</dbReference>
<feature type="active site" evidence="12">
    <location>
        <position position="411"/>
    </location>
</feature>
<dbReference type="CDD" id="cd09112">
    <property type="entry name" value="PLDc_CLS_2"/>
    <property type="match status" value="1"/>
</dbReference>
<keyword evidence="7 12" id="KW-1133">Transmembrane helix</keyword>
<dbReference type="HOGENOM" id="CLU_038053_1_2_10"/>
<dbReference type="Gene3D" id="3.30.870.10">
    <property type="entry name" value="Endonuclease Chain A"/>
    <property type="match status" value="2"/>
</dbReference>
<feature type="domain" description="PLD phosphodiesterase" evidence="14">
    <location>
        <begin position="404"/>
        <end position="431"/>
    </location>
</feature>
<dbReference type="RefSeq" id="WP_009134132.1">
    <property type="nucleotide sequence ID" value="NZ_CP102250.1"/>
</dbReference>
<comment type="subcellular location">
    <subcellularLocation>
        <location evidence="1 12">Cell membrane</location>
        <topology evidence="1 12">Multi-pass membrane protein</topology>
    </subcellularLocation>
</comment>
<evidence type="ECO:0000256" key="7">
    <source>
        <dbReference type="ARBA" id="ARBA00022989"/>
    </source>
</evidence>
<evidence type="ECO:0000256" key="12">
    <source>
        <dbReference type="HAMAP-Rule" id="MF_01916"/>
    </source>
</evidence>
<keyword evidence="3 12" id="KW-0444">Lipid biosynthesis</keyword>
<keyword evidence="6" id="KW-0677">Repeat</keyword>
<feature type="domain" description="PLD phosphodiesterase" evidence="14">
    <location>
        <begin position="228"/>
        <end position="255"/>
    </location>
</feature>
<feature type="active site" evidence="12">
    <location>
        <position position="233"/>
    </location>
</feature>
<dbReference type="STRING" id="742725.HMPREF9450_01326"/>
<dbReference type="GO" id="GO:0005886">
    <property type="term" value="C:plasma membrane"/>
    <property type="evidence" value="ECO:0007669"/>
    <property type="project" value="UniProtKB-SubCell"/>
</dbReference>
<evidence type="ECO:0000256" key="10">
    <source>
        <dbReference type="ARBA" id="ARBA00023209"/>
    </source>
</evidence>
<comment type="catalytic activity">
    <reaction evidence="12">
        <text>2 a 1,2-diacyl-sn-glycero-3-phospho-(1'-sn-glycerol) = a cardiolipin + glycerol</text>
        <dbReference type="Rhea" id="RHEA:31451"/>
        <dbReference type="ChEBI" id="CHEBI:17754"/>
        <dbReference type="ChEBI" id="CHEBI:62237"/>
        <dbReference type="ChEBI" id="CHEBI:64716"/>
    </reaction>
</comment>
<organism evidence="15 16">
    <name type="scientific">Alistipes indistinctus YIT 12060</name>
    <dbReference type="NCBI Taxonomy" id="742725"/>
    <lineage>
        <taxon>Bacteria</taxon>
        <taxon>Pseudomonadati</taxon>
        <taxon>Bacteroidota</taxon>
        <taxon>Bacteroidia</taxon>
        <taxon>Bacteroidales</taxon>
        <taxon>Rikenellaceae</taxon>
        <taxon>Alistipes</taxon>
    </lineage>
</organism>
<sequence length="491" mass="56442">MQQTVILTLLDLISLKGIFSFGYVLFVLITIGVIIHDKRDPVKALSWIVVLILLPVAGFLLYIVFGRNHRKEKLFNRKELHDLEQIDEMSREQVYAINNAALLLRSEITENRDIITLLLNSNKALLTNHNRIRVLNNGTVTFDEIKAALRGARSSIHLEYYIIEDDPLGREIAEILIGKAREGVEVRLIYDDVGSWGLSRRYIRHLRNAGVEVQCFMRVVFPWLTSKVNYRNHRKILVVDGHIGFTGGINIAQRYLTGTKMGPWRDTHLKLEGEAVRMLQIVFMTDWYFVSKQQLTDHAKYLPPTTVRDECLVQIATSGPDSDWASIMQAFFAAITRAQHHIYISSPYFTPNEAVLTAIKVAALSGIDVRIMIPSRSDSKIVYWASRSYIGELIDANVKVYLYRKGFNHSKLIMIDGVFASVGTANMDMRSFEDNFEVSAIIYDRRITEELEEQFLEDLSRCRLVTREYWETRPVLHNIYEAVARLFSPLL</sequence>
<evidence type="ECO:0000256" key="9">
    <source>
        <dbReference type="ARBA" id="ARBA00023136"/>
    </source>
</evidence>
<dbReference type="InterPro" id="IPR022924">
    <property type="entry name" value="Cardiolipin_synthase"/>
</dbReference>
<dbReference type="EC" id="2.7.8.-" evidence="12 13"/>
<dbReference type="PATRIC" id="fig|742725.3.peg.1402"/>
<evidence type="ECO:0000256" key="4">
    <source>
        <dbReference type="ARBA" id="ARBA00022679"/>
    </source>
</evidence>
<accession>G5H9L1</accession>
<gene>
    <name evidence="15" type="ORF">HMPREF9450_01326</name>
</gene>
<keyword evidence="5 12" id="KW-0812">Transmembrane</keyword>
<feature type="transmembrane region" description="Helical" evidence="12">
    <location>
        <begin position="47"/>
        <end position="65"/>
    </location>
</feature>
<dbReference type="eggNOG" id="COG1502">
    <property type="taxonomic scope" value="Bacteria"/>
</dbReference>
<evidence type="ECO:0000256" key="13">
    <source>
        <dbReference type="NCBIfam" id="TIGR04265"/>
    </source>
</evidence>
<keyword evidence="16" id="KW-1185">Reference proteome</keyword>
<evidence type="ECO:0000256" key="5">
    <source>
        <dbReference type="ARBA" id="ARBA00022692"/>
    </source>
</evidence>
<name>G5H9L1_9BACT</name>
<comment type="similarity">
    <text evidence="12">Belongs to the phospholipase D family. Cardiolipin synthase subfamily.</text>
</comment>
<keyword evidence="10 12" id="KW-0594">Phospholipid biosynthesis</keyword>
<dbReference type="CDD" id="cd09110">
    <property type="entry name" value="PLDc_CLS_1"/>
    <property type="match status" value="1"/>
</dbReference>
<dbReference type="AlphaFoldDB" id="G5H9L1"/>
<evidence type="ECO:0000256" key="3">
    <source>
        <dbReference type="ARBA" id="ARBA00022516"/>
    </source>
</evidence>
<dbReference type="SMART" id="SM00155">
    <property type="entry name" value="PLDc"/>
    <property type="match status" value="2"/>
</dbReference>
<feature type="active site" evidence="12">
    <location>
        <position position="235"/>
    </location>
</feature>
<evidence type="ECO:0000313" key="16">
    <source>
        <dbReference type="Proteomes" id="UP000006008"/>
    </source>
</evidence>
<dbReference type="PROSITE" id="PS50035">
    <property type="entry name" value="PLD"/>
    <property type="match status" value="2"/>
</dbReference>
<dbReference type="InterPro" id="IPR030874">
    <property type="entry name" value="Cardiolipin_synth_Firmi"/>
</dbReference>
<dbReference type="NCBIfam" id="TIGR04265">
    <property type="entry name" value="bac_cardiolipin"/>
    <property type="match status" value="1"/>
</dbReference>
<dbReference type="InterPro" id="IPR027379">
    <property type="entry name" value="CLS_N"/>
</dbReference>
<evidence type="ECO:0000256" key="2">
    <source>
        <dbReference type="ARBA" id="ARBA00022475"/>
    </source>
</evidence>
<dbReference type="OrthoDB" id="9762009at2"/>
<dbReference type="PANTHER" id="PTHR21248">
    <property type="entry name" value="CARDIOLIPIN SYNTHASE"/>
    <property type="match status" value="1"/>
</dbReference>
<feature type="active site" evidence="12">
    <location>
        <position position="409"/>
    </location>
</feature>
<dbReference type="SUPFAM" id="SSF56024">
    <property type="entry name" value="Phospholipase D/nuclease"/>
    <property type="match status" value="2"/>
</dbReference>
<reference evidence="15 16" key="1">
    <citation type="submission" date="2011-08" db="EMBL/GenBank/DDBJ databases">
        <title>The Genome Sequence of Alistipes indistinctus YIT 12060.</title>
        <authorList>
            <consortium name="The Broad Institute Genome Sequencing Platform"/>
            <person name="Earl A."/>
            <person name="Ward D."/>
            <person name="Feldgarden M."/>
            <person name="Gevers D."/>
            <person name="Morotomi M."/>
            <person name="Young S.K."/>
            <person name="Zeng Q."/>
            <person name="Gargeya S."/>
            <person name="Fitzgerald M."/>
            <person name="Haas B."/>
            <person name="Abouelleil A."/>
            <person name="Alvarado L."/>
            <person name="Arachchi H.M."/>
            <person name="Berlin A."/>
            <person name="Brown A."/>
            <person name="Chapman S.B."/>
            <person name="Chen Z."/>
            <person name="Dunbar C."/>
            <person name="Freedman E."/>
            <person name="Gearin G."/>
            <person name="Gellesch M."/>
            <person name="Goldberg J."/>
            <person name="Griggs A."/>
            <person name="Gujja S."/>
            <person name="Heiman D."/>
            <person name="Howarth C."/>
            <person name="Larson L."/>
            <person name="Lui A."/>
            <person name="MacDonald P.J.P."/>
            <person name="Montmayeur A."/>
            <person name="Murphy C."/>
            <person name="Neiman D."/>
            <person name="Pearson M."/>
            <person name="Priest M."/>
            <person name="Roberts A."/>
            <person name="Saif S."/>
            <person name="Shea T."/>
            <person name="Shenoy N."/>
            <person name="Sisk P."/>
            <person name="Stolte C."/>
            <person name="Sykes S."/>
            <person name="Wortman J."/>
            <person name="Nusbaum C."/>
            <person name="Birren B."/>
        </authorList>
    </citation>
    <scope>NUCLEOTIDE SEQUENCE [LARGE SCALE GENOMIC DNA]</scope>
    <source>
        <strain evidence="15 16">YIT 12060</strain>
    </source>
</reference>
<evidence type="ECO:0000256" key="8">
    <source>
        <dbReference type="ARBA" id="ARBA00023098"/>
    </source>
</evidence>
<keyword evidence="9 12" id="KW-0472">Membrane</keyword>
<proteinExistence type="inferred from homology"/>
<dbReference type="HAMAP" id="MF_01916">
    <property type="entry name" value="Cardiolipin_synth_Cls"/>
    <property type="match status" value="1"/>
</dbReference>